<dbReference type="GO" id="GO:0003700">
    <property type="term" value="F:DNA-binding transcription factor activity"/>
    <property type="evidence" value="ECO:0007669"/>
    <property type="project" value="InterPro"/>
</dbReference>
<evidence type="ECO:0000259" key="6">
    <source>
        <dbReference type="PROSITE" id="PS50937"/>
    </source>
</evidence>
<keyword evidence="2" id="KW-0805">Transcription regulation</keyword>
<dbReference type="PROSITE" id="PS50937">
    <property type="entry name" value="HTH_MERR_2"/>
    <property type="match status" value="1"/>
</dbReference>
<dbReference type="EMBL" id="JAGSND010000024">
    <property type="protein sequence ID" value="MBR0600294.1"/>
    <property type="molecule type" value="Genomic_DNA"/>
</dbReference>
<evidence type="ECO:0000256" key="2">
    <source>
        <dbReference type="ARBA" id="ARBA00023015"/>
    </source>
</evidence>
<dbReference type="InterPro" id="IPR011256">
    <property type="entry name" value="Reg_factor_effector_dom_sf"/>
</dbReference>
<dbReference type="InterPro" id="IPR000551">
    <property type="entry name" value="MerR-type_HTH_dom"/>
</dbReference>
<dbReference type="Proteomes" id="UP000675664">
    <property type="component" value="Unassembled WGS sequence"/>
</dbReference>
<evidence type="ECO:0000256" key="1">
    <source>
        <dbReference type="ARBA" id="ARBA00022491"/>
    </source>
</evidence>
<comment type="caution">
    <text evidence="7">The sequence shown here is derived from an EMBL/GenBank/DDBJ whole genome shotgun (WGS) entry which is preliminary data.</text>
</comment>
<protein>
    <submittedName>
        <fullName evidence="7">MerR family transcriptional regulator</fullName>
    </submittedName>
</protein>
<feature type="coiled-coil region" evidence="5">
    <location>
        <begin position="79"/>
        <end position="106"/>
    </location>
</feature>
<keyword evidence="8" id="KW-1185">Reference proteome</keyword>
<dbReference type="SMART" id="SM00422">
    <property type="entry name" value="HTH_MERR"/>
    <property type="match status" value="1"/>
</dbReference>
<dbReference type="Pfam" id="PF06445">
    <property type="entry name" value="GyrI-like"/>
    <property type="match status" value="1"/>
</dbReference>
<evidence type="ECO:0000313" key="7">
    <source>
        <dbReference type="EMBL" id="MBR0600294.1"/>
    </source>
</evidence>
<gene>
    <name evidence="7" type="ORF">KCX82_20695</name>
</gene>
<dbReference type="PANTHER" id="PTHR30204">
    <property type="entry name" value="REDOX-CYCLING DRUG-SENSING TRANSCRIPTIONAL ACTIVATOR SOXR"/>
    <property type="match status" value="1"/>
</dbReference>
<evidence type="ECO:0000256" key="4">
    <source>
        <dbReference type="ARBA" id="ARBA00023163"/>
    </source>
</evidence>
<dbReference type="Gene3D" id="1.10.1660.10">
    <property type="match status" value="1"/>
</dbReference>
<reference evidence="7" key="2">
    <citation type="submission" date="2021-04" db="EMBL/GenBank/DDBJ databases">
        <authorList>
            <person name="Liu J."/>
        </authorList>
    </citation>
    <scope>NUCLEOTIDE SEQUENCE</scope>
    <source>
        <strain evidence="7">BAD-6</strain>
    </source>
</reference>
<name>A0A8J8B3F5_9FIRM</name>
<dbReference type="CDD" id="cd00592">
    <property type="entry name" value="HTH_MerR-like"/>
    <property type="match status" value="1"/>
</dbReference>
<dbReference type="Gene3D" id="3.20.80.10">
    <property type="entry name" value="Regulatory factor, effector binding domain"/>
    <property type="match status" value="1"/>
</dbReference>
<dbReference type="SUPFAM" id="SSF55136">
    <property type="entry name" value="Probable bacterial effector-binding domain"/>
    <property type="match status" value="1"/>
</dbReference>
<dbReference type="RefSeq" id="WP_227020407.1">
    <property type="nucleotide sequence ID" value="NZ_JAGSND010000024.1"/>
</dbReference>
<evidence type="ECO:0000256" key="5">
    <source>
        <dbReference type="SAM" id="Coils"/>
    </source>
</evidence>
<keyword evidence="1" id="KW-0678">Repressor</keyword>
<dbReference type="InterPro" id="IPR029442">
    <property type="entry name" value="GyrI-like"/>
</dbReference>
<organism evidence="7 8">
    <name type="scientific">Sinanaerobacter chloroacetimidivorans</name>
    <dbReference type="NCBI Taxonomy" id="2818044"/>
    <lineage>
        <taxon>Bacteria</taxon>
        <taxon>Bacillati</taxon>
        <taxon>Bacillota</taxon>
        <taxon>Clostridia</taxon>
        <taxon>Peptostreptococcales</taxon>
        <taxon>Anaerovoracaceae</taxon>
        <taxon>Sinanaerobacter</taxon>
    </lineage>
</organism>
<dbReference type="AlphaFoldDB" id="A0A8J8B3F5"/>
<dbReference type="InterPro" id="IPR047057">
    <property type="entry name" value="MerR_fam"/>
</dbReference>
<evidence type="ECO:0000256" key="3">
    <source>
        <dbReference type="ARBA" id="ARBA00023125"/>
    </source>
</evidence>
<reference evidence="7" key="1">
    <citation type="submission" date="2021-04" db="EMBL/GenBank/DDBJ databases">
        <title>Sinoanaerobacter chloroacetimidivorans sp. nov., an obligate anaerobic bacterium isolated from anaerobic sludge.</title>
        <authorList>
            <person name="Bao Y."/>
        </authorList>
    </citation>
    <scope>NUCLEOTIDE SEQUENCE</scope>
    <source>
        <strain evidence="7">BAD-6</strain>
    </source>
</reference>
<sequence>MKQYYKIGEISEIYGIGKDSLMYYEELGIIKPSRGENGYRLYNIKDVWKLNLIKELRSFDISMKRIKEYLEDRSIETTKQILQEEMKLIDEKIQELTDNKNNIIKRLKSIDGIISDLELNKIQVVHIKLRKALKLSASISNEDEADCIIKRLQKQYGDKIYILGNGKIGVVYDKDKFDEVRDLKYNAAFSLVDEDESEYNMILDEGEYVSIAYKGTFDDDKDHIEKMMIYIKQNKYKIVDNIIKICKINIHETAVKEEHITEIQIPVRTIDDFNE</sequence>
<keyword evidence="4" id="KW-0804">Transcription</keyword>
<dbReference type="PANTHER" id="PTHR30204:SF69">
    <property type="entry name" value="MERR-FAMILY TRANSCRIPTIONAL REGULATOR"/>
    <property type="match status" value="1"/>
</dbReference>
<keyword evidence="5" id="KW-0175">Coiled coil</keyword>
<keyword evidence="3" id="KW-0238">DNA-binding</keyword>
<accession>A0A8J8B3F5</accession>
<evidence type="ECO:0000313" key="8">
    <source>
        <dbReference type="Proteomes" id="UP000675664"/>
    </source>
</evidence>
<feature type="domain" description="HTH merR-type" evidence="6">
    <location>
        <begin position="4"/>
        <end position="72"/>
    </location>
</feature>
<dbReference type="SUPFAM" id="SSF46955">
    <property type="entry name" value="Putative DNA-binding domain"/>
    <property type="match status" value="1"/>
</dbReference>
<dbReference type="GO" id="GO:0003677">
    <property type="term" value="F:DNA binding"/>
    <property type="evidence" value="ECO:0007669"/>
    <property type="project" value="UniProtKB-KW"/>
</dbReference>
<dbReference type="InterPro" id="IPR009061">
    <property type="entry name" value="DNA-bd_dom_put_sf"/>
</dbReference>
<dbReference type="Pfam" id="PF13411">
    <property type="entry name" value="MerR_1"/>
    <property type="match status" value="1"/>
</dbReference>
<proteinExistence type="predicted"/>